<reference evidence="3" key="1">
    <citation type="submission" date="2021-01" db="EMBL/GenBank/DDBJ databases">
        <title>Whole genome shotgun sequence of Planosporangium flavigriseum NBRC 105377.</title>
        <authorList>
            <person name="Komaki H."/>
            <person name="Tamura T."/>
        </authorList>
    </citation>
    <scope>NUCLEOTIDE SEQUENCE</scope>
    <source>
        <strain evidence="3">NBRC 105377</strain>
    </source>
</reference>
<dbReference type="PANTHER" id="PTHR43245">
    <property type="entry name" value="BIFUNCTIONAL POLYMYXIN RESISTANCE PROTEIN ARNA"/>
    <property type="match status" value="1"/>
</dbReference>
<evidence type="ECO:0000313" key="4">
    <source>
        <dbReference type="Proteomes" id="UP000653674"/>
    </source>
</evidence>
<evidence type="ECO:0000256" key="1">
    <source>
        <dbReference type="SAM" id="MobiDB-lite"/>
    </source>
</evidence>
<dbReference type="EMBL" id="BONU01000038">
    <property type="protein sequence ID" value="GIG75825.1"/>
    <property type="molecule type" value="Genomic_DNA"/>
</dbReference>
<accession>A0A8J3M2X7</accession>
<dbReference type="PANTHER" id="PTHR43245:SF52">
    <property type="entry name" value="NAD-DEPENDENT EPIMERASE_DEHYDRATASE"/>
    <property type="match status" value="1"/>
</dbReference>
<dbReference type="Pfam" id="PF01370">
    <property type="entry name" value="Epimerase"/>
    <property type="match status" value="1"/>
</dbReference>
<dbReference type="InterPro" id="IPR001509">
    <property type="entry name" value="Epimerase_deHydtase"/>
</dbReference>
<feature type="region of interest" description="Disordered" evidence="1">
    <location>
        <begin position="330"/>
        <end position="360"/>
    </location>
</feature>
<dbReference type="RefSeq" id="WP_168079834.1">
    <property type="nucleotide sequence ID" value="NZ_BAAAQJ010000034.1"/>
</dbReference>
<dbReference type="InterPro" id="IPR036291">
    <property type="entry name" value="NAD(P)-bd_dom_sf"/>
</dbReference>
<proteinExistence type="predicted"/>
<dbReference type="AlphaFoldDB" id="A0A8J3M2X7"/>
<dbReference type="SUPFAM" id="SSF51735">
    <property type="entry name" value="NAD(P)-binding Rossmann-fold domains"/>
    <property type="match status" value="1"/>
</dbReference>
<dbReference type="Proteomes" id="UP000653674">
    <property type="component" value="Unassembled WGS sequence"/>
</dbReference>
<dbReference type="Gene3D" id="3.40.50.720">
    <property type="entry name" value="NAD(P)-binding Rossmann-like Domain"/>
    <property type="match status" value="1"/>
</dbReference>
<evidence type="ECO:0000259" key="2">
    <source>
        <dbReference type="Pfam" id="PF01370"/>
    </source>
</evidence>
<name>A0A8J3M2X7_9ACTN</name>
<comment type="caution">
    <text evidence="3">The sequence shown here is derived from an EMBL/GenBank/DDBJ whole genome shotgun (WGS) entry which is preliminary data.</text>
</comment>
<protein>
    <submittedName>
        <fullName evidence="3">Nucleoside-diphosphate sugar epimerase</fullName>
    </submittedName>
</protein>
<organism evidence="3 4">
    <name type="scientific">Planosporangium flavigriseum</name>
    <dbReference type="NCBI Taxonomy" id="373681"/>
    <lineage>
        <taxon>Bacteria</taxon>
        <taxon>Bacillati</taxon>
        <taxon>Actinomycetota</taxon>
        <taxon>Actinomycetes</taxon>
        <taxon>Micromonosporales</taxon>
        <taxon>Micromonosporaceae</taxon>
        <taxon>Planosporangium</taxon>
    </lineage>
</organism>
<keyword evidence="4" id="KW-1185">Reference proteome</keyword>
<evidence type="ECO:0000313" key="3">
    <source>
        <dbReference type="EMBL" id="GIG75825.1"/>
    </source>
</evidence>
<sequence>MRIVIVGASGNAGTALLRRLRHESDLDLVGVVRRPPPPDAGPPYDIVEWRTQDIGAPDAPVRLREIFAGAAAVVHLAWQIQPSHDEAVLHRTNVDGSRAVIEAVTGAGVPALVYASSVGAYAPGPKDRFVDETWPTTGVRESSYSRHKAAVERLLDRAEADHPALRVVRLRPGLNFQRDAGTEISRYFLGPLAPVGLLRFGRIPLVPRNDRLRLQAVHTDDVADAYARAVFGDARGAFNIAADPVLTPELVASRFHGRTVPVPAAVLRVGADLTWRARLQPVDRGWVELALKAPLMSYEHALRELGWRPSVDAVSALRELFGGMAARARTDSPPLSAAGSMPGRIGGLVRGRLPGQGNPY</sequence>
<gene>
    <name evidence="3" type="ORF">Pfl04_42290</name>
</gene>
<dbReference type="InterPro" id="IPR050177">
    <property type="entry name" value="Lipid_A_modif_metabolic_enz"/>
</dbReference>
<feature type="domain" description="NAD-dependent epimerase/dehydratase" evidence="2">
    <location>
        <begin position="3"/>
        <end position="240"/>
    </location>
</feature>